<proteinExistence type="predicted"/>
<sequence length="415" mass="45408">MAKMKSAATNIGGRPLAVAAIHVKTTKHSPTRHEHQTFYQLIRGRSYRQHVLHVTAAVHRGCCGLLRHIVSGGQSRSWGVGSEKVTSEARSEKRSEASPESGGEEGEFEGAPVPVPIYLVGPVEVRDMKEKGEDSNQSKGRSGRSTGTASKEKKAKSHRRSSKLPVPTSAGEAGADGKTSKAKKTSGSSGRHRRKKDASSSKSSRTVGSTSDGGSKASKSDAKSKSDAGKVRSRKSGGGSKGRKGQKDGSRSRSRSASSGKSSKKDRKHATPQTSSKKDLSKKPACRCPNASIPIKDDYCQSDWVAHVLLQQREVPSIYEIRYTVKWLKVYKDKQNNLTKTNFIFTKIRGSSCGIYLEKKTDYLFFGKYADLITVKNAREITQCKYNKEWCEVPNEIKKCLNNGDFDKYCSKLGK</sequence>
<keyword evidence="6" id="KW-1185">Reference proteome</keyword>
<dbReference type="Pfam" id="PF01759">
    <property type="entry name" value="NTR"/>
    <property type="match status" value="1"/>
</dbReference>
<dbReference type="WBParaSite" id="scaffold1906_cov183.g3852">
    <property type="protein sequence ID" value="scaffold1906_cov183.g3852"/>
    <property type="gene ID" value="scaffold1906_cov183.g3852"/>
</dbReference>
<feature type="region of interest" description="Disordered" evidence="4">
    <location>
        <begin position="129"/>
        <end position="285"/>
    </location>
</feature>
<protein>
    <submittedName>
        <fullName evidence="7">NTR domain-containing protein</fullName>
    </submittedName>
</protein>
<feature type="compositionally biased region" description="Basic and acidic residues" evidence="4">
    <location>
        <begin position="85"/>
        <end position="97"/>
    </location>
</feature>
<dbReference type="GO" id="GO:0005576">
    <property type="term" value="C:extracellular region"/>
    <property type="evidence" value="ECO:0007669"/>
    <property type="project" value="UniProtKB-SubCell"/>
</dbReference>
<evidence type="ECO:0000256" key="2">
    <source>
        <dbReference type="ARBA" id="ARBA00022525"/>
    </source>
</evidence>
<keyword evidence="2" id="KW-0964">Secreted</keyword>
<name>A0A915LTY2_MELJA</name>
<dbReference type="AlphaFoldDB" id="A0A915LTY2"/>
<feature type="compositionally biased region" description="Low complexity" evidence="4">
    <location>
        <begin position="200"/>
        <end position="217"/>
    </location>
</feature>
<feature type="compositionally biased region" description="Polar residues" evidence="4">
    <location>
        <begin position="137"/>
        <end position="149"/>
    </location>
</feature>
<accession>A0A915LTY2</accession>
<dbReference type="InterPro" id="IPR001134">
    <property type="entry name" value="Netrin_domain"/>
</dbReference>
<evidence type="ECO:0000313" key="7">
    <source>
        <dbReference type="WBParaSite" id="scaffold1906_cov183.g3852"/>
    </source>
</evidence>
<keyword evidence="3" id="KW-1015">Disulfide bond</keyword>
<dbReference type="Proteomes" id="UP000887561">
    <property type="component" value="Unplaced"/>
</dbReference>
<feature type="compositionally biased region" description="Basic and acidic residues" evidence="4">
    <location>
        <begin position="218"/>
        <end position="230"/>
    </location>
</feature>
<evidence type="ECO:0000256" key="4">
    <source>
        <dbReference type="SAM" id="MobiDB-lite"/>
    </source>
</evidence>
<reference evidence="7" key="1">
    <citation type="submission" date="2022-11" db="UniProtKB">
        <authorList>
            <consortium name="WormBaseParasite"/>
        </authorList>
    </citation>
    <scope>IDENTIFICATION</scope>
</reference>
<dbReference type="InterPro" id="IPR018933">
    <property type="entry name" value="Netrin_module_non-TIMP"/>
</dbReference>
<feature type="domain" description="NTR" evidence="5">
    <location>
        <begin position="288"/>
        <end position="410"/>
    </location>
</feature>
<evidence type="ECO:0000256" key="1">
    <source>
        <dbReference type="ARBA" id="ARBA00004613"/>
    </source>
</evidence>
<dbReference type="PROSITE" id="PS50189">
    <property type="entry name" value="NTR"/>
    <property type="match status" value="1"/>
</dbReference>
<feature type="compositionally biased region" description="Basic residues" evidence="4">
    <location>
        <begin position="180"/>
        <end position="196"/>
    </location>
</feature>
<feature type="compositionally biased region" description="Basic residues" evidence="4">
    <location>
        <begin position="153"/>
        <end position="162"/>
    </location>
</feature>
<evidence type="ECO:0000313" key="6">
    <source>
        <dbReference type="Proteomes" id="UP000887561"/>
    </source>
</evidence>
<organism evidence="6 7">
    <name type="scientific">Meloidogyne javanica</name>
    <name type="common">Root-knot nematode worm</name>
    <dbReference type="NCBI Taxonomy" id="6303"/>
    <lineage>
        <taxon>Eukaryota</taxon>
        <taxon>Metazoa</taxon>
        <taxon>Ecdysozoa</taxon>
        <taxon>Nematoda</taxon>
        <taxon>Chromadorea</taxon>
        <taxon>Rhabditida</taxon>
        <taxon>Tylenchina</taxon>
        <taxon>Tylenchomorpha</taxon>
        <taxon>Tylenchoidea</taxon>
        <taxon>Meloidogynidae</taxon>
        <taxon>Meloidogyninae</taxon>
        <taxon>Meloidogyne</taxon>
        <taxon>Meloidogyne incognita group</taxon>
    </lineage>
</organism>
<dbReference type="SUPFAM" id="SSF50242">
    <property type="entry name" value="TIMP-like"/>
    <property type="match status" value="1"/>
</dbReference>
<evidence type="ECO:0000256" key="3">
    <source>
        <dbReference type="ARBA" id="ARBA00023157"/>
    </source>
</evidence>
<dbReference type="InterPro" id="IPR008993">
    <property type="entry name" value="TIMP-like_OB-fold"/>
</dbReference>
<dbReference type="Gene3D" id="2.40.50.120">
    <property type="match status" value="1"/>
</dbReference>
<comment type="subcellular location">
    <subcellularLocation>
        <location evidence="1">Secreted</location>
    </subcellularLocation>
</comment>
<feature type="region of interest" description="Disordered" evidence="4">
    <location>
        <begin position="74"/>
        <end position="115"/>
    </location>
</feature>
<evidence type="ECO:0000259" key="5">
    <source>
        <dbReference type="PROSITE" id="PS50189"/>
    </source>
</evidence>